<reference evidence="2" key="1">
    <citation type="journal article" date="2014" name="Int. J. Syst. Evol. Microbiol.">
        <title>Complete genome sequence of Corynebacterium casei LMG S-19264T (=DSM 44701T), isolated from a smear-ripened cheese.</title>
        <authorList>
            <consortium name="US DOE Joint Genome Institute (JGI-PGF)"/>
            <person name="Walter F."/>
            <person name="Albersmeier A."/>
            <person name="Kalinowski J."/>
            <person name="Ruckert C."/>
        </authorList>
    </citation>
    <scope>NUCLEOTIDE SEQUENCE</scope>
    <source>
        <strain evidence="2">JCM 3313</strain>
    </source>
</reference>
<dbReference type="AlphaFoldDB" id="A0A918AKZ9"/>
<evidence type="ECO:0000313" key="3">
    <source>
        <dbReference type="Proteomes" id="UP000639606"/>
    </source>
</evidence>
<keyword evidence="3" id="KW-1185">Reference proteome</keyword>
<sequence length="108" mass="10666">MTRTRAVALGAVAPIGAALLTACGQARRDGAVRATLGGLGAVLTDKDSTTLYRFDEGSANPSASTCDGACAVKWPPRTSSGDESCGEANGHGLGGGRFAATPEGKKAG</sequence>
<gene>
    <name evidence="2" type="ORF">GCM10010185_24020</name>
</gene>
<evidence type="ECO:0000313" key="2">
    <source>
        <dbReference type="EMBL" id="GGP50836.1"/>
    </source>
</evidence>
<dbReference type="EMBL" id="BMRG01000003">
    <property type="protein sequence ID" value="GGP50836.1"/>
    <property type="molecule type" value="Genomic_DNA"/>
</dbReference>
<dbReference type="InterPro" id="IPR005297">
    <property type="entry name" value="Lipoprotein_repeat"/>
</dbReference>
<comment type="caution">
    <text evidence="2">The sequence shown here is derived from an EMBL/GenBank/DDBJ whole genome shotgun (WGS) entry which is preliminary data.</text>
</comment>
<proteinExistence type="predicted"/>
<feature type="region of interest" description="Disordered" evidence="1">
    <location>
        <begin position="77"/>
        <end position="108"/>
    </location>
</feature>
<organism evidence="2 3">
    <name type="scientific">Saccharothrix coeruleofusca</name>
    <dbReference type="NCBI Taxonomy" id="33919"/>
    <lineage>
        <taxon>Bacteria</taxon>
        <taxon>Bacillati</taxon>
        <taxon>Actinomycetota</taxon>
        <taxon>Actinomycetes</taxon>
        <taxon>Pseudonocardiales</taxon>
        <taxon>Pseudonocardiaceae</taxon>
        <taxon>Saccharothrix</taxon>
    </lineage>
</organism>
<accession>A0A918AKZ9</accession>
<dbReference type="Pfam" id="PF03640">
    <property type="entry name" value="Lipoprotein_15"/>
    <property type="match status" value="1"/>
</dbReference>
<dbReference type="RefSeq" id="WP_189223258.1">
    <property type="nucleotide sequence ID" value="NZ_BMRG01000003.1"/>
</dbReference>
<evidence type="ECO:0008006" key="4">
    <source>
        <dbReference type="Google" id="ProtNLM"/>
    </source>
</evidence>
<dbReference type="PROSITE" id="PS51257">
    <property type="entry name" value="PROKAR_LIPOPROTEIN"/>
    <property type="match status" value="1"/>
</dbReference>
<evidence type="ECO:0000256" key="1">
    <source>
        <dbReference type="SAM" id="MobiDB-lite"/>
    </source>
</evidence>
<dbReference type="Proteomes" id="UP000639606">
    <property type="component" value="Unassembled WGS sequence"/>
</dbReference>
<reference evidence="2" key="2">
    <citation type="submission" date="2020-09" db="EMBL/GenBank/DDBJ databases">
        <authorList>
            <person name="Sun Q."/>
            <person name="Ohkuma M."/>
        </authorList>
    </citation>
    <scope>NUCLEOTIDE SEQUENCE</scope>
    <source>
        <strain evidence="2">JCM 3313</strain>
    </source>
</reference>
<name>A0A918AKZ9_9PSEU</name>
<protein>
    <recommendedName>
        <fullName evidence="4">Lipoprotein with Yx(FWY)xxD motif</fullName>
    </recommendedName>
</protein>